<dbReference type="Gene3D" id="1.10.260.40">
    <property type="entry name" value="lambda repressor-like DNA-binding domains"/>
    <property type="match status" value="1"/>
</dbReference>
<dbReference type="Gene3D" id="1.10.10.2910">
    <property type="match status" value="1"/>
</dbReference>
<dbReference type="PROSITE" id="PS50943">
    <property type="entry name" value="HTH_CROC1"/>
    <property type="match status" value="1"/>
</dbReference>
<dbReference type="Pfam" id="PF06114">
    <property type="entry name" value="Peptidase_M78"/>
    <property type="match status" value="1"/>
</dbReference>
<dbReference type="AlphaFoldDB" id="A0AAU7QTP7"/>
<reference evidence="3" key="1">
    <citation type="submission" date="2024-06" db="EMBL/GenBank/DDBJ databases">
        <title>Micromonospora sp. strain HUAS YX12 genome sequences.</title>
        <authorList>
            <person name="Mo P."/>
        </authorList>
    </citation>
    <scope>NUCLEOTIDE SEQUENCE</scope>
    <source>
        <strain evidence="3">HUAS YX12</strain>
    </source>
</reference>
<dbReference type="InterPro" id="IPR010359">
    <property type="entry name" value="IrrE_HExxH"/>
</dbReference>
<comment type="similarity">
    <text evidence="1">Belongs to the short-chain fatty acyl-CoA assimilation regulator (ScfR) family.</text>
</comment>
<dbReference type="InterPro" id="IPR010982">
    <property type="entry name" value="Lambda_DNA-bd_dom_sf"/>
</dbReference>
<dbReference type="InterPro" id="IPR052345">
    <property type="entry name" value="Rad_response_metalloprotease"/>
</dbReference>
<dbReference type="InterPro" id="IPR001387">
    <property type="entry name" value="Cro/C1-type_HTH"/>
</dbReference>
<dbReference type="SMART" id="SM00530">
    <property type="entry name" value="HTH_XRE"/>
    <property type="match status" value="1"/>
</dbReference>
<organism evidence="3">
    <name type="scientific">Micromonospora sp. HUAS YX12</name>
    <dbReference type="NCBI Taxonomy" id="3156396"/>
    <lineage>
        <taxon>Bacteria</taxon>
        <taxon>Bacillati</taxon>
        <taxon>Actinomycetota</taxon>
        <taxon>Actinomycetes</taxon>
        <taxon>Micromonosporales</taxon>
        <taxon>Micromonosporaceae</taxon>
        <taxon>Micromonospora</taxon>
    </lineage>
</organism>
<proteinExistence type="inferred from homology"/>
<gene>
    <name evidence="3" type="ORF">ABIH81_16735</name>
</gene>
<feature type="domain" description="HTH cro/C1-type" evidence="2">
    <location>
        <begin position="14"/>
        <end position="68"/>
    </location>
</feature>
<dbReference type="PANTHER" id="PTHR43236:SF1">
    <property type="entry name" value="BLL7220 PROTEIN"/>
    <property type="match status" value="1"/>
</dbReference>
<dbReference type="EMBL" id="CP157974">
    <property type="protein sequence ID" value="XBT79334.1"/>
    <property type="molecule type" value="Genomic_DNA"/>
</dbReference>
<evidence type="ECO:0000313" key="3">
    <source>
        <dbReference type="EMBL" id="XBT79334.1"/>
    </source>
</evidence>
<name>A0AAU7QTP7_9ACTN</name>
<dbReference type="GO" id="GO:0003677">
    <property type="term" value="F:DNA binding"/>
    <property type="evidence" value="ECO:0007669"/>
    <property type="project" value="InterPro"/>
</dbReference>
<evidence type="ECO:0000259" key="2">
    <source>
        <dbReference type="PROSITE" id="PS50943"/>
    </source>
</evidence>
<accession>A0AAU7QTP7</accession>
<dbReference type="SUPFAM" id="SSF47413">
    <property type="entry name" value="lambda repressor-like DNA-binding domains"/>
    <property type="match status" value="1"/>
</dbReference>
<sequence length="364" mass="39512">MVDDGDWATVGEQIRQARLGVGLSQAELATRIGLDRTMIAKVEAGARRVDALELVRLASALDVTIDYLLHRRPAVVSHRAELLAEDNNAEAARRSQRLDIALSAWLGDVRQMIEAGTLRPNTPMRYPGPVESEADARTAARWLREAHGLGKEPITTLMGFSERCGQYILVIDLPGDGASLIDGDIAVAVVSAKGDPGRRRATAAHELGHLVLGDEYSSDLAVHLSRADRESMINAFAAELLLPVAAFSGPGTDGNPREQIIHLAATYRTSWSLALRQAELAGWLDATTRRSLSQVTPTQAEFMDAVGWAPQPDLNGVRVPPGYSHAVMQAWRRDLVTGPRAVELLHGQITSDDLPRRDDADLPL</sequence>
<dbReference type="RefSeq" id="WP_349875869.1">
    <property type="nucleotide sequence ID" value="NZ_CP157974.1"/>
</dbReference>
<protein>
    <submittedName>
        <fullName evidence="3">XRE family transcriptional regulator</fullName>
    </submittedName>
</protein>
<dbReference type="Pfam" id="PF01381">
    <property type="entry name" value="HTH_3"/>
    <property type="match status" value="1"/>
</dbReference>
<dbReference type="PANTHER" id="PTHR43236">
    <property type="entry name" value="ANTITOXIN HIGA1"/>
    <property type="match status" value="1"/>
</dbReference>
<dbReference type="CDD" id="cd00093">
    <property type="entry name" value="HTH_XRE"/>
    <property type="match status" value="1"/>
</dbReference>
<evidence type="ECO:0000256" key="1">
    <source>
        <dbReference type="ARBA" id="ARBA00007227"/>
    </source>
</evidence>